<accession>A0ABQ5EPN9</accession>
<reference evidence="1" key="1">
    <citation type="journal article" date="2022" name="Int. J. Mol. Sci.">
        <title>Draft Genome of Tanacetum Coccineum: Genomic Comparison of Closely Related Tanacetum-Family Plants.</title>
        <authorList>
            <person name="Yamashiro T."/>
            <person name="Shiraishi A."/>
            <person name="Nakayama K."/>
            <person name="Satake H."/>
        </authorList>
    </citation>
    <scope>NUCLEOTIDE SEQUENCE</scope>
</reference>
<dbReference type="Proteomes" id="UP001151760">
    <property type="component" value="Unassembled WGS sequence"/>
</dbReference>
<evidence type="ECO:0000313" key="2">
    <source>
        <dbReference type="Proteomes" id="UP001151760"/>
    </source>
</evidence>
<sequence length="99" mass="11095">MLDSLMALKDLDDVPGLPPLSAIEDMRYEKNTRKSTRADIERSKQEEIRKSDCTCAISLFPMLEQKLLFFVLLTETKKNIGSSGGQLYVKGDGVSVLKQ</sequence>
<comment type="caution">
    <text evidence="1">The sequence shown here is derived from an EMBL/GenBank/DDBJ whole genome shotgun (WGS) entry which is preliminary data.</text>
</comment>
<proteinExistence type="predicted"/>
<keyword evidence="2" id="KW-1185">Reference proteome</keyword>
<gene>
    <name evidence="1" type="ORF">Tco_0979004</name>
</gene>
<protein>
    <submittedName>
        <fullName evidence="1">Uncharacterized protein</fullName>
    </submittedName>
</protein>
<organism evidence="1 2">
    <name type="scientific">Tanacetum coccineum</name>
    <dbReference type="NCBI Taxonomy" id="301880"/>
    <lineage>
        <taxon>Eukaryota</taxon>
        <taxon>Viridiplantae</taxon>
        <taxon>Streptophyta</taxon>
        <taxon>Embryophyta</taxon>
        <taxon>Tracheophyta</taxon>
        <taxon>Spermatophyta</taxon>
        <taxon>Magnoliopsida</taxon>
        <taxon>eudicotyledons</taxon>
        <taxon>Gunneridae</taxon>
        <taxon>Pentapetalae</taxon>
        <taxon>asterids</taxon>
        <taxon>campanulids</taxon>
        <taxon>Asterales</taxon>
        <taxon>Asteraceae</taxon>
        <taxon>Asteroideae</taxon>
        <taxon>Anthemideae</taxon>
        <taxon>Anthemidinae</taxon>
        <taxon>Tanacetum</taxon>
    </lineage>
</organism>
<dbReference type="EMBL" id="BQNB010016534">
    <property type="protein sequence ID" value="GJT52847.1"/>
    <property type="molecule type" value="Genomic_DNA"/>
</dbReference>
<evidence type="ECO:0000313" key="1">
    <source>
        <dbReference type="EMBL" id="GJT52847.1"/>
    </source>
</evidence>
<name>A0ABQ5EPN9_9ASTR</name>
<reference evidence="1" key="2">
    <citation type="submission" date="2022-01" db="EMBL/GenBank/DDBJ databases">
        <authorList>
            <person name="Yamashiro T."/>
            <person name="Shiraishi A."/>
            <person name="Satake H."/>
            <person name="Nakayama K."/>
        </authorList>
    </citation>
    <scope>NUCLEOTIDE SEQUENCE</scope>
</reference>